<dbReference type="Proteomes" id="UP001161422">
    <property type="component" value="Unassembled WGS sequence"/>
</dbReference>
<dbReference type="InterPro" id="IPR008928">
    <property type="entry name" value="6-hairpin_glycosidase_sf"/>
</dbReference>
<keyword evidence="2" id="KW-1185">Reference proteome</keyword>
<reference evidence="1" key="2">
    <citation type="submission" date="2023-01" db="EMBL/GenBank/DDBJ databases">
        <title>Draft genome sequence of Paraferrimonas sedimenticola strain NBRC 101628.</title>
        <authorList>
            <person name="Sun Q."/>
            <person name="Mori K."/>
        </authorList>
    </citation>
    <scope>NUCLEOTIDE SEQUENCE</scope>
    <source>
        <strain evidence="1">NBRC 101628</strain>
    </source>
</reference>
<proteinExistence type="predicted"/>
<sequence>MGLLGVGLCEINEVRAGIPIERPNLELDWSRAAVTDVAQWQSFFDQKYPLMDPVMDITKGNESGRFAWEAPAWIRSYLALYQTTRDMQYLEKAVNLAQHMALYTDEARHRRGEIDVVEKGYWQAPKYYLNNRGNPVPGWRGYSKGWRVQVLQDGRILSAILRVVDRIKQEQVSEYLAVADELLALAERVIESHDTSFSHTKTPRVAGSYYYPHVRNRYTNDNGLFSKPLPFNHNMAMAEALLLAHKWMPEKQDYWDKAELLTQFFADHMQIREDGSCFWRYAFVPRDPNSKAEDITHADIEIGFLVIAQEMQLADVSPMLDCMAQTLVVTMYDDGEISYKVDGTGVAKGYHQMYVASHWLELAGREPRIAEIAFELLNRLESPPSSFNGFLGWAQLLALQDSQRQAFLVQNQPVTDEGPNRPD</sequence>
<dbReference type="GO" id="GO:0005975">
    <property type="term" value="P:carbohydrate metabolic process"/>
    <property type="evidence" value="ECO:0007669"/>
    <property type="project" value="InterPro"/>
</dbReference>
<dbReference type="EMBL" id="BSNC01000004">
    <property type="protein sequence ID" value="GLP96028.1"/>
    <property type="molecule type" value="Genomic_DNA"/>
</dbReference>
<gene>
    <name evidence="1" type="ORF">GCM10007895_13340</name>
</gene>
<name>A0AA37W0U5_9GAMM</name>
<accession>A0AA37W0U5</accession>
<comment type="caution">
    <text evidence="1">The sequence shown here is derived from an EMBL/GenBank/DDBJ whole genome shotgun (WGS) entry which is preliminary data.</text>
</comment>
<reference evidence="1" key="1">
    <citation type="journal article" date="2014" name="Int. J. Syst. Evol. Microbiol.">
        <title>Complete genome sequence of Corynebacterium casei LMG S-19264T (=DSM 44701T), isolated from a smear-ripened cheese.</title>
        <authorList>
            <consortium name="US DOE Joint Genome Institute (JGI-PGF)"/>
            <person name="Walter F."/>
            <person name="Albersmeier A."/>
            <person name="Kalinowski J."/>
            <person name="Ruckert C."/>
        </authorList>
    </citation>
    <scope>NUCLEOTIDE SEQUENCE</scope>
    <source>
        <strain evidence="1">NBRC 101628</strain>
    </source>
</reference>
<dbReference type="AlphaFoldDB" id="A0AA37W0U5"/>
<protein>
    <submittedName>
        <fullName evidence="1">Uncharacterized protein</fullName>
    </submittedName>
</protein>
<organism evidence="1 2">
    <name type="scientific">Paraferrimonas sedimenticola</name>
    <dbReference type="NCBI Taxonomy" id="375674"/>
    <lineage>
        <taxon>Bacteria</taxon>
        <taxon>Pseudomonadati</taxon>
        <taxon>Pseudomonadota</taxon>
        <taxon>Gammaproteobacteria</taxon>
        <taxon>Alteromonadales</taxon>
        <taxon>Ferrimonadaceae</taxon>
        <taxon>Paraferrimonas</taxon>
    </lineage>
</organism>
<evidence type="ECO:0000313" key="1">
    <source>
        <dbReference type="EMBL" id="GLP96028.1"/>
    </source>
</evidence>
<dbReference type="SUPFAM" id="SSF48208">
    <property type="entry name" value="Six-hairpin glycosidases"/>
    <property type="match status" value="1"/>
</dbReference>
<evidence type="ECO:0000313" key="2">
    <source>
        <dbReference type="Proteomes" id="UP001161422"/>
    </source>
</evidence>